<dbReference type="InterPro" id="IPR036028">
    <property type="entry name" value="SH3-like_dom_sf"/>
</dbReference>
<feature type="compositionally biased region" description="Pro residues" evidence="14">
    <location>
        <begin position="761"/>
        <end position="770"/>
    </location>
</feature>
<evidence type="ECO:0000256" key="2">
    <source>
        <dbReference type="ARBA" id="ARBA00004496"/>
    </source>
</evidence>
<reference evidence="16" key="1">
    <citation type="submission" date="2025-08" db="UniProtKB">
        <authorList>
            <consortium name="Ensembl"/>
        </authorList>
    </citation>
    <scope>IDENTIFICATION</scope>
</reference>
<feature type="region of interest" description="Disordered" evidence="14">
    <location>
        <begin position="744"/>
        <end position="842"/>
    </location>
</feature>
<reference evidence="16" key="2">
    <citation type="submission" date="2025-09" db="UniProtKB">
        <authorList>
            <consortium name="Ensembl"/>
        </authorList>
    </citation>
    <scope>IDENTIFICATION</scope>
</reference>
<dbReference type="PRINTS" id="PR00452">
    <property type="entry name" value="SH3DOMAIN"/>
</dbReference>
<dbReference type="PROSITE" id="PS50088">
    <property type="entry name" value="ANK_REPEAT"/>
    <property type="match status" value="2"/>
</dbReference>
<evidence type="ECO:0000256" key="8">
    <source>
        <dbReference type="ARBA" id="ARBA00023043"/>
    </source>
</evidence>
<keyword evidence="8 11" id="KW-0040">ANK repeat</keyword>
<feature type="region of interest" description="Disordered" evidence="14">
    <location>
        <begin position="401"/>
        <end position="420"/>
    </location>
</feature>
<dbReference type="FunFam" id="3.10.20.90:FF:000030">
    <property type="entry name" value="Apoptosis-stimulating of p53 protein 2 isoform 1"/>
    <property type="match status" value="1"/>
</dbReference>
<evidence type="ECO:0000256" key="7">
    <source>
        <dbReference type="ARBA" id="ARBA00022737"/>
    </source>
</evidence>
<keyword evidence="7" id="KW-0677">Repeat</keyword>
<feature type="coiled-coil region" evidence="13">
    <location>
        <begin position="115"/>
        <end position="175"/>
    </location>
</feature>
<feature type="compositionally biased region" description="Polar residues" evidence="14">
    <location>
        <begin position="401"/>
        <end position="414"/>
    </location>
</feature>
<dbReference type="Pfam" id="PF21801">
    <property type="entry name" value="ASPP2-like_RA"/>
    <property type="match status" value="1"/>
</dbReference>
<feature type="compositionally biased region" description="Low complexity" evidence="14">
    <location>
        <begin position="487"/>
        <end position="503"/>
    </location>
</feature>
<keyword evidence="9" id="KW-0539">Nucleus</keyword>
<dbReference type="InterPro" id="IPR048942">
    <property type="entry name" value="ASPP2-like_RA"/>
</dbReference>
<dbReference type="PANTHER" id="PTHR24131:SF5">
    <property type="entry name" value="APOPTOSIS-STIMULATING OF P53 PROTEIN 1"/>
    <property type="match status" value="1"/>
</dbReference>
<evidence type="ECO:0000256" key="5">
    <source>
        <dbReference type="ARBA" id="ARBA00022553"/>
    </source>
</evidence>
<feature type="compositionally biased region" description="Low complexity" evidence="14">
    <location>
        <begin position="613"/>
        <end position="624"/>
    </location>
</feature>
<organism evidence="16 17">
    <name type="scientific">Chrysolophus pictus</name>
    <name type="common">Golden pheasant</name>
    <name type="synonym">Phasianus pictus</name>
    <dbReference type="NCBI Taxonomy" id="9089"/>
    <lineage>
        <taxon>Eukaryota</taxon>
        <taxon>Metazoa</taxon>
        <taxon>Chordata</taxon>
        <taxon>Craniata</taxon>
        <taxon>Vertebrata</taxon>
        <taxon>Euteleostomi</taxon>
        <taxon>Archelosauria</taxon>
        <taxon>Archosauria</taxon>
        <taxon>Dinosauria</taxon>
        <taxon>Saurischia</taxon>
        <taxon>Theropoda</taxon>
        <taxon>Coelurosauria</taxon>
        <taxon>Aves</taxon>
        <taxon>Neognathae</taxon>
        <taxon>Galloanserae</taxon>
        <taxon>Galliformes</taxon>
        <taxon>Phasianidae</taxon>
        <taxon>Phasianinae</taxon>
        <taxon>Chrysolophus</taxon>
    </lineage>
</organism>
<evidence type="ECO:0000313" key="16">
    <source>
        <dbReference type="Ensembl" id="ENSCPIP00010009464.1"/>
    </source>
</evidence>
<dbReference type="GO" id="GO:0005737">
    <property type="term" value="C:cytoplasm"/>
    <property type="evidence" value="ECO:0007669"/>
    <property type="project" value="UniProtKB-SubCell"/>
</dbReference>
<evidence type="ECO:0000313" key="17">
    <source>
        <dbReference type="Proteomes" id="UP000694543"/>
    </source>
</evidence>
<dbReference type="InterPro" id="IPR002110">
    <property type="entry name" value="Ankyrin_rpt"/>
</dbReference>
<dbReference type="GO" id="GO:0002039">
    <property type="term" value="F:p53 binding"/>
    <property type="evidence" value="ECO:0007669"/>
    <property type="project" value="InterPro"/>
</dbReference>
<protein>
    <submittedName>
        <fullName evidence="16">Protein phosphatase 1 regulatory subunit 13B</fullName>
    </submittedName>
</protein>
<comment type="similarity">
    <text evidence="10">Belongs to the ASPP family.</text>
</comment>
<dbReference type="InterPro" id="IPR036770">
    <property type="entry name" value="Ankyrin_rpt-contain_sf"/>
</dbReference>
<dbReference type="Gene3D" id="3.10.20.90">
    <property type="entry name" value="Phosphatidylinositol 3-kinase Catalytic Subunit, Chain A, domain 1"/>
    <property type="match status" value="1"/>
</dbReference>
<dbReference type="AlphaFoldDB" id="A0A8C3LF56"/>
<evidence type="ECO:0000256" key="9">
    <source>
        <dbReference type="ARBA" id="ARBA00023242"/>
    </source>
</evidence>
<dbReference type="InterPro" id="IPR047163">
    <property type="entry name" value="ASPP1/2"/>
</dbReference>
<dbReference type="PANTHER" id="PTHR24131">
    <property type="entry name" value="APOPTOSIS-STIMULATING OF P53 PROTEIN"/>
    <property type="match status" value="1"/>
</dbReference>
<evidence type="ECO:0000256" key="6">
    <source>
        <dbReference type="ARBA" id="ARBA00022703"/>
    </source>
</evidence>
<proteinExistence type="inferred from homology"/>
<evidence type="ECO:0000256" key="3">
    <source>
        <dbReference type="ARBA" id="ARBA00022443"/>
    </source>
</evidence>
<dbReference type="PROSITE" id="PS50002">
    <property type="entry name" value="SH3"/>
    <property type="match status" value="1"/>
</dbReference>
<dbReference type="Pfam" id="PF12796">
    <property type="entry name" value="Ank_2"/>
    <property type="match status" value="1"/>
</dbReference>
<keyword evidence="13" id="KW-0175">Coiled coil</keyword>
<feature type="compositionally biased region" description="Low complexity" evidence="14">
    <location>
        <begin position="789"/>
        <end position="826"/>
    </location>
</feature>
<keyword evidence="6" id="KW-0053">Apoptosis</keyword>
<feature type="coiled-coil region" evidence="13">
    <location>
        <begin position="200"/>
        <end position="227"/>
    </location>
</feature>
<dbReference type="SUPFAM" id="SSF54236">
    <property type="entry name" value="Ubiquitin-like"/>
    <property type="match status" value="1"/>
</dbReference>
<evidence type="ECO:0000256" key="13">
    <source>
        <dbReference type="SAM" id="Coils"/>
    </source>
</evidence>
<dbReference type="GO" id="GO:0005634">
    <property type="term" value="C:nucleus"/>
    <property type="evidence" value="ECO:0007669"/>
    <property type="project" value="UniProtKB-SubCell"/>
</dbReference>
<feature type="region of interest" description="Disordered" evidence="14">
    <location>
        <begin position="74"/>
        <end position="106"/>
    </location>
</feature>
<dbReference type="CDD" id="cd11954">
    <property type="entry name" value="SH3_ASPP1"/>
    <property type="match status" value="1"/>
</dbReference>
<evidence type="ECO:0000256" key="14">
    <source>
        <dbReference type="SAM" id="MobiDB-lite"/>
    </source>
</evidence>
<feature type="domain" description="SH3" evidence="15">
    <location>
        <begin position="982"/>
        <end position="1044"/>
    </location>
</feature>
<feature type="region of interest" description="Disordered" evidence="14">
    <location>
        <begin position="680"/>
        <end position="703"/>
    </location>
</feature>
<dbReference type="GO" id="GO:0006915">
    <property type="term" value="P:apoptotic process"/>
    <property type="evidence" value="ECO:0007669"/>
    <property type="project" value="UniProtKB-KW"/>
</dbReference>
<evidence type="ECO:0000256" key="10">
    <source>
        <dbReference type="ARBA" id="ARBA00061212"/>
    </source>
</evidence>
<dbReference type="InterPro" id="IPR001452">
    <property type="entry name" value="SH3_domain"/>
</dbReference>
<evidence type="ECO:0000256" key="4">
    <source>
        <dbReference type="ARBA" id="ARBA00022490"/>
    </source>
</evidence>
<keyword evidence="17" id="KW-1185">Reference proteome</keyword>
<dbReference type="SUPFAM" id="SSF48403">
    <property type="entry name" value="Ankyrin repeat"/>
    <property type="match status" value="1"/>
</dbReference>
<dbReference type="PROSITE" id="PS50297">
    <property type="entry name" value="ANK_REP_REGION"/>
    <property type="match status" value="2"/>
</dbReference>
<keyword evidence="5" id="KW-0597">Phosphoprotein</keyword>
<keyword evidence="4" id="KW-0963">Cytoplasm</keyword>
<keyword evidence="3 12" id="KW-0728">SH3 domain</keyword>
<dbReference type="SMART" id="SM00248">
    <property type="entry name" value="ANK"/>
    <property type="match status" value="2"/>
</dbReference>
<evidence type="ECO:0000256" key="11">
    <source>
        <dbReference type="PROSITE-ProRule" id="PRU00023"/>
    </source>
</evidence>
<comment type="subcellular location">
    <subcellularLocation>
        <location evidence="2">Cytoplasm</location>
    </subcellularLocation>
    <subcellularLocation>
        <location evidence="1">Nucleus</location>
    </subcellularLocation>
</comment>
<feature type="compositionally biased region" description="Pro residues" evidence="14">
    <location>
        <begin position="504"/>
        <end position="517"/>
    </location>
</feature>
<dbReference type="Proteomes" id="UP000694543">
    <property type="component" value="Unplaced"/>
</dbReference>
<dbReference type="SUPFAM" id="SSF50044">
    <property type="entry name" value="SH3-domain"/>
    <property type="match status" value="1"/>
</dbReference>
<dbReference type="Gene3D" id="1.25.40.20">
    <property type="entry name" value="Ankyrin repeat-containing domain"/>
    <property type="match status" value="1"/>
</dbReference>
<feature type="region of interest" description="Disordered" evidence="14">
    <location>
        <begin position="372"/>
        <end position="396"/>
    </location>
</feature>
<evidence type="ECO:0000256" key="12">
    <source>
        <dbReference type="PROSITE-ProRule" id="PRU00192"/>
    </source>
</evidence>
<feature type="repeat" description="ANK" evidence="11">
    <location>
        <begin position="883"/>
        <end position="915"/>
    </location>
</feature>
<feature type="compositionally biased region" description="Polar residues" evidence="14">
    <location>
        <begin position="637"/>
        <end position="646"/>
    </location>
</feature>
<accession>A0A8C3LF56</accession>
<evidence type="ECO:0000259" key="15">
    <source>
        <dbReference type="PROSITE" id="PS50002"/>
    </source>
</evidence>
<feature type="repeat" description="ANK" evidence="11">
    <location>
        <begin position="916"/>
        <end position="948"/>
    </location>
</feature>
<feature type="region of interest" description="Disordered" evidence="14">
    <location>
        <begin position="594"/>
        <end position="663"/>
    </location>
</feature>
<dbReference type="SMART" id="SM00326">
    <property type="entry name" value="SH3"/>
    <property type="match status" value="1"/>
</dbReference>
<name>A0A8C3LF56_CHRPC</name>
<dbReference type="InterPro" id="IPR029071">
    <property type="entry name" value="Ubiquitin-like_domsf"/>
</dbReference>
<feature type="compositionally biased region" description="Low complexity" evidence="14">
    <location>
        <begin position="82"/>
        <end position="93"/>
    </location>
</feature>
<dbReference type="Ensembl" id="ENSCPIT00010011151.1">
    <property type="protein sequence ID" value="ENSCPIP00010009464.1"/>
    <property type="gene ID" value="ENSCPIG00010007313.1"/>
</dbReference>
<dbReference type="Pfam" id="PF00018">
    <property type="entry name" value="SH3_1"/>
    <property type="match status" value="1"/>
</dbReference>
<dbReference type="FunFam" id="1.25.40.20:FF:000008">
    <property type="entry name" value="Apoptosis-stimulating of p53 protein 2 isoform 1"/>
    <property type="match status" value="1"/>
</dbReference>
<feature type="region of interest" description="Disordered" evidence="14">
    <location>
        <begin position="430"/>
        <end position="526"/>
    </location>
</feature>
<sequence length="1053" mass="116547">LNNEQILTEVPITPETTCRDVVEFCKEPGEGSCHLAEVWRGNERPIPFDHMMYDHLQKWGPRREEVKFFLRHEESPAESNEQGGRQTQNQRNGISIPVEKRTENGVGNPRVELTLSELQDMAARQQQQIENQQQMLVAKEQRLRYLKQQEQSEKLQKLKERVETQETKLKKIRAMRGQVDYSKIMNGNLSTEIEHISAMFQEKQQELQAAVLKVDQLTQQLEDLRKGKLNGFQSYNGQVTGPAAVELKKLYQELQIRNRLNQEQNSKLQQQKELLNKRNMEVAMMDKRINELRERLYKKKVELNRINGTSSPQSSLSASGRVAAVGPYIQVPSAGTYAVPVDPVKPQSLTIASSSTHGRSKSANDGNWPLLKQSSAPVVKPPQISNTDWKESSMDTALKQGTISSQPLPTSALGSTDKLGLDLGKVPPTIPGVSKQLPQNYGTYPSPVPLGTGSTNSLERRKDGSLPRPGTSIANRQRPVPLPPPSSVHQPSSSQQIQQRISVPPSPTYQPSGPPLFPGGDGRPELPLTVAIRPFLADKGSRPQSPRKGPQTVNSSSIYSMYLQQATPPKNYQQAVYNTLNKSVKAVYGKPVLQSGSTSPSPLPFLHGSLPAQTSSQPQSQPQTDVPEKDQELENAPPSSENSNVENIPRPLSPTKLTPIVHSPLRYQSDADLEALRRKLANAPRPLKKRSSITEPEGPSGPNIQKLLYQRFNTLAGGIESAPFYQPSNPQDFIGILADVDNGNASTNGNIEEPISVQPTVPLPDEPPPSSDANDNELPSPATEELISTETTNQTSETTEDNNNNLAIVPSTEESSSPTPEVISPPATKRTNLKKPNSERTGHGLRVKFNPLALLLDASLEGEFDLVQRIIYEVDDPSKPNDEGITPLHNAVCAGHHHIVKFLLDFGVNVNAADSDGWTPLHCAASCNSVHLCKLLVESGAAIFASTISDIETAADKCEEMEEGYIQCSQFLYGVQEKLGVMNKGVVYALWDYEAQNNDELSFHEGDAITILRRKDDNETEWWWARLNDKEGYVPKNLLGLYPRIKPRQRTLA</sequence>
<dbReference type="GO" id="GO:0042981">
    <property type="term" value="P:regulation of apoptotic process"/>
    <property type="evidence" value="ECO:0007669"/>
    <property type="project" value="InterPro"/>
</dbReference>
<feature type="coiled-coil region" evidence="13">
    <location>
        <begin position="251"/>
        <end position="295"/>
    </location>
</feature>
<evidence type="ECO:0000256" key="1">
    <source>
        <dbReference type="ARBA" id="ARBA00004123"/>
    </source>
</evidence>